<reference evidence="2 3" key="1">
    <citation type="journal article" date="2012" name="J. Bacteriol.">
        <title>Complete genome sequence of Pelagibacterium halotolerans B2T.</title>
        <authorList>
            <person name="Huo Y.Y."/>
            <person name="Cheng H."/>
            <person name="Han X.F."/>
            <person name="Jiang X.W."/>
            <person name="Sun C."/>
            <person name="Zhang X.Q."/>
            <person name="Zhu X.F."/>
            <person name="Liu Y.F."/>
            <person name="Li P.F."/>
            <person name="Ni P.X."/>
            <person name="Wu M."/>
        </authorList>
    </citation>
    <scope>NUCLEOTIDE SEQUENCE [LARGE SCALE GENOMIC DNA]</scope>
    <source>
        <strain evidence="3">DSM 22347 / JCM 15775 / CGMCC 1.7692 / B2</strain>
    </source>
</reference>
<dbReference type="AlphaFoldDB" id="G4RCN7"/>
<sequence length="119" mass="13194">MRFKDRFCAACRSQGKGPAGAGLVENPPPGASWAPRFPQPGDPLADKSRLLRQFALNLSLRGQHGYAGLLRIIENQMAPDCGAKPPSSDPYLCWRVEGKMDVRHLYSGLRRDRSFGARR</sequence>
<evidence type="ECO:0000256" key="1">
    <source>
        <dbReference type="SAM" id="MobiDB-lite"/>
    </source>
</evidence>
<protein>
    <submittedName>
        <fullName evidence="2">Uncharacterized protein</fullName>
    </submittedName>
</protein>
<dbReference type="KEGG" id="phl:KKY_669"/>
<evidence type="ECO:0000313" key="3">
    <source>
        <dbReference type="Proteomes" id="UP000008850"/>
    </source>
</evidence>
<organism evidence="2 3">
    <name type="scientific">Pelagibacterium halotolerans (strain DSM 22347 / JCM 15775 / CGMCC 1.7692 / B2)</name>
    <dbReference type="NCBI Taxonomy" id="1082931"/>
    <lineage>
        <taxon>Bacteria</taxon>
        <taxon>Pseudomonadati</taxon>
        <taxon>Pseudomonadota</taxon>
        <taxon>Alphaproteobacteria</taxon>
        <taxon>Hyphomicrobiales</taxon>
        <taxon>Devosiaceae</taxon>
        <taxon>Pelagibacterium</taxon>
    </lineage>
</organism>
<feature type="region of interest" description="Disordered" evidence="1">
    <location>
        <begin position="13"/>
        <end position="32"/>
    </location>
</feature>
<dbReference type="Proteomes" id="UP000008850">
    <property type="component" value="Chromosome"/>
</dbReference>
<proteinExistence type="predicted"/>
<keyword evidence="3" id="KW-1185">Reference proteome</keyword>
<accession>G4RCN7</accession>
<name>G4RCN7_PELHB</name>
<dbReference type="STRING" id="1082931.KKY_669"/>
<evidence type="ECO:0000313" key="2">
    <source>
        <dbReference type="EMBL" id="AEQ50708.1"/>
    </source>
</evidence>
<dbReference type="EMBL" id="CP003075">
    <property type="protein sequence ID" value="AEQ50708.1"/>
    <property type="molecule type" value="Genomic_DNA"/>
</dbReference>
<gene>
    <name evidence="2" type="ordered locus">KKY_669</name>
</gene>
<dbReference type="HOGENOM" id="CLU_2059134_0_0_5"/>